<evidence type="ECO:0008006" key="4">
    <source>
        <dbReference type="Google" id="ProtNLM"/>
    </source>
</evidence>
<name>A0A9Q3I8L8_9BASI</name>
<evidence type="ECO:0000313" key="3">
    <source>
        <dbReference type="Proteomes" id="UP000765509"/>
    </source>
</evidence>
<proteinExistence type="predicted"/>
<organism evidence="2 3">
    <name type="scientific">Austropuccinia psidii MF-1</name>
    <dbReference type="NCBI Taxonomy" id="1389203"/>
    <lineage>
        <taxon>Eukaryota</taxon>
        <taxon>Fungi</taxon>
        <taxon>Dikarya</taxon>
        <taxon>Basidiomycota</taxon>
        <taxon>Pucciniomycotina</taxon>
        <taxon>Pucciniomycetes</taxon>
        <taxon>Pucciniales</taxon>
        <taxon>Sphaerophragmiaceae</taxon>
        <taxon>Austropuccinia</taxon>
    </lineage>
</organism>
<feature type="chain" id="PRO_5040266152" description="Secreted protein" evidence="1">
    <location>
        <begin position="26"/>
        <end position="161"/>
    </location>
</feature>
<evidence type="ECO:0000313" key="2">
    <source>
        <dbReference type="EMBL" id="MBW0529824.1"/>
    </source>
</evidence>
<keyword evidence="3" id="KW-1185">Reference proteome</keyword>
<gene>
    <name evidence="2" type="ORF">O181_069539</name>
</gene>
<keyword evidence="1" id="KW-0732">Signal</keyword>
<dbReference type="AlphaFoldDB" id="A0A9Q3I8L8"/>
<comment type="caution">
    <text evidence="2">The sequence shown here is derived from an EMBL/GenBank/DDBJ whole genome shotgun (WGS) entry which is preliminary data.</text>
</comment>
<dbReference type="EMBL" id="AVOT02035464">
    <property type="protein sequence ID" value="MBW0529824.1"/>
    <property type="molecule type" value="Genomic_DNA"/>
</dbReference>
<protein>
    <recommendedName>
        <fullName evidence="4">Secreted protein</fullName>
    </recommendedName>
</protein>
<accession>A0A9Q3I8L8</accession>
<dbReference type="Proteomes" id="UP000765509">
    <property type="component" value="Unassembled WGS sequence"/>
</dbReference>
<reference evidence="2" key="1">
    <citation type="submission" date="2021-03" db="EMBL/GenBank/DDBJ databases">
        <title>Draft genome sequence of rust myrtle Austropuccinia psidii MF-1, a brazilian biotype.</title>
        <authorList>
            <person name="Quecine M.C."/>
            <person name="Pachon D.M.R."/>
            <person name="Bonatelli M.L."/>
            <person name="Correr F.H."/>
            <person name="Franceschini L.M."/>
            <person name="Leite T.F."/>
            <person name="Margarido G.R.A."/>
            <person name="Almeida C.A."/>
            <person name="Ferrarezi J.A."/>
            <person name="Labate C.A."/>
        </authorList>
    </citation>
    <scope>NUCLEOTIDE SEQUENCE</scope>
    <source>
        <strain evidence="2">MF-1</strain>
    </source>
</reference>
<evidence type="ECO:0000256" key="1">
    <source>
        <dbReference type="SAM" id="SignalP"/>
    </source>
</evidence>
<sequence length="161" mass="18815">MHLKSLQAPLLVYGIALAQILLVSAQGGYSTQPCGKSFGEPLHPYSNDMITCGTYANKIYMTQRKYCYYDYEKKDIETLVFEDCQRKYTYQHIVLPRIHPYFFTSHYSNRSLTVHTGYYLVNGKPTDIGYEYVCFWTKVADRNNKRPTCTHCFEASKEYIH</sequence>
<feature type="signal peptide" evidence="1">
    <location>
        <begin position="1"/>
        <end position="25"/>
    </location>
</feature>